<evidence type="ECO:0000256" key="1">
    <source>
        <dbReference type="ARBA" id="ARBA00007119"/>
    </source>
</evidence>
<organism evidence="6 7">
    <name type="scientific">Phyllosticta citriasiana</name>
    <dbReference type="NCBI Taxonomy" id="595635"/>
    <lineage>
        <taxon>Eukaryota</taxon>
        <taxon>Fungi</taxon>
        <taxon>Dikarya</taxon>
        <taxon>Ascomycota</taxon>
        <taxon>Pezizomycotina</taxon>
        <taxon>Dothideomycetes</taxon>
        <taxon>Dothideomycetes incertae sedis</taxon>
        <taxon>Botryosphaeriales</taxon>
        <taxon>Phyllostictaceae</taxon>
        <taxon>Phyllosticta</taxon>
    </lineage>
</organism>
<keyword evidence="4" id="KW-0349">Heme</keyword>
<dbReference type="PANTHER" id="PTHR28657">
    <property type="entry name" value="INDOLEAMINE 2,3-DIOXYGENASE"/>
    <property type="match status" value="1"/>
</dbReference>
<comment type="similarity">
    <text evidence="1 4">Belongs to the indoleamine 2,3-dioxygenase family.</text>
</comment>
<dbReference type="Proteomes" id="UP001363622">
    <property type="component" value="Unassembled WGS sequence"/>
</dbReference>
<dbReference type="Gene3D" id="1.20.58.480">
    <property type="match status" value="1"/>
</dbReference>
<reference evidence="6 7" key="1">
    <citation type="submission" date="2024-04" db="EMBL/GenBank/DDBJ databases">
        <title>Phyllosticta paracitricarpa is synonymous to the EU quarantine fungus P. citricarpa based on phylogenomic analyses.</title>
        <authorList>
            <consortium name="Lawrence Berkeley National Laboratory"/>
            <person name="Van Ingen-Buijs V.A."/>
            <person name="Van Westerhoven A.C."/>
            <person name="Haridas S."/>
            <person name="Skiadas P."/>
            <person name="Martin F."/>
            <person name="Groenewald J.Z."/>
            <person name="Crous P.W."/>
            <person name="Seidl M.F."/>
        </authorList>
    </citation>
    <scope>NUCLEOTIDE SEQUENCE [LARGE SCALE GENOMIC DNA]</scope>
    <source>
        <strain evidence="6 7">CBS 123371</strain>
    </source>
</reference>
<gene>
    <name evidence="6" type="ORF">IWZ03DRAFT_413287</name>
</gene>
<feature type="region of interest" description="Disordered" evidence="5">
    <location>
        <begin position="385"/>
        <end position="408"/>
    </location>
</feature>
<dbReference type="EMBL" id="JBBPHU010000003">
    <property type="protein sequence ID" value="KAK7520555.1"/>
    <property type="molecule type" value="Genomic_DNA"/>
</dbReference>
<keyword evidence="3 4" id="KW-0408">Iron</keyword>
<dbReference type="PANTHER" id="PTHR28657:SF5">
    <property type="entry name" value="INDOLEAMINE 2,3-DIOXYGENASE"/>
    <property type="match status" value="1"/>
</dbReference>
<evidence type="ECO:0000256" key="5">
    <source>
        <dbReference type="SAM" id="MobiDB-lite"/>
    </source>
</evidence>
<name>A0ABR1KTV0_9PEZI</name>
<keyword evidence="7" id="KW-1185">Reference proteome</keyword>
<dbReference type="Pfam" id="PF01231">
    <property type="entry name" value="IDO"/>
    <property type="match status" value="1"/>
</dbReference>
<evidence type="ECO:0000256" key="4">
    <source>
        <dbReference type="RuleBase" id="RU369119"/>
    </source>
</evidence>
<evidence type="ECO:0000256" key="2">
    <source>
        <dbReference type="ARBA" id="ARBA00022723"/>
    </source>
</evidence>
<proteinExistence type="inferred from homology"/>
<evidence type="ECO:0000313" key="6">
    <source>
        <dbReference type="EMBL" id="KAK7520555.1"/>
    </source>
</evidence>
<comment type="function">
    <text evidence="4">Produces N-formyl-kynurenine through the oxidation of tryptophan.</text>
</comment>
<keyword evidence="2 4" id="KW-0479">Metal-binding</keyword>
<keyword evidence="4" id="KW-0223">Dioxygenase</keyword>
<feature type="region of interest" description="Disordered" evidence="5">
    <location>
        <begin position="285"/>
        <end position="313"/>
    </location>
</feature>
<feature type="compositionally biased region" description="Low complexity" evidence="5">
    <location>
        <begin position="290"/>
        <end position="308"/>
    </location>
</feature>
<accession>A0ABR1KTV0</accession>
<comment type="catalytic activity">
    <reaction evidence="4">
        <text>L-tryptophan + O2 = N-formyl-L-kynurenine</text>
        <dbReference type="Rhea" id="RHEA:24536"/>
        <dbReference type="ChEBI" id="CHEBI:15379"/>
        <dbReference type="ChEBI" id="CHEBI:57912"/>
        <dbReference type="ChEBI" id="CHEBI:58629"/>
    </reaction>
</comment>
<dbReference type="InterPro" id="IPR037217">
    <property type="entry name" value="Trp/Indoleamine_2_3_dOase-like"/>
</dbReference>
<evidence type="ECO:0000313" key="7">
    <source>
        <dbReference type="Proteomes" id="UP001363622"/>
    </source>
</evidence>
<sequence length="524" mass="57118">MLPQIPQLSDYDVSPVNGFLPTEPPLEFLPDPYYQPWETTVASLQALILTQRIRRVVDALPVLSTKYLVDEREWRRAYSILAFIAHSYIWGGNSPADRVPPSISVPFLSCCRHLELPPVATYAGLVLWNWRPLDPAVPVDNLENIFTLNTMTGSLDESWFYLVSVAIEACAAPTIPLMIRAFEAVRLDDGATVTECLRSFAEQLDKFGALLQRMYEQCDPHVFYHRIRPYLAGSKNMTDAGLPNGVIFDDGSDAPQRYVQYSGGSNAQSSVIQFFDLALGVEHRPTGEKAAPGATPSPTSSPSQDASAPPVPQHNFINEMRTYMPGPHRRFLEAVSSVANVRPYVRARPNDRALTTAYDACLAMLRAFRDKHIQLVSRYIIVKSRETRNRSSSRSRPTNLASGSAAPFKPTAIGSVGAERIHGGSSGNDSKNIRGTGGTALIPFLKQARDETGEPAIDAWARRLLNNGPSDATSVASGFGGCGNSGSVGARLTKVGEHASGEMEIVGLAGVWTADDSEGGICHW</sequence>
<dbReference type="EC" id="1.13.11.52" evidence="4"/>
<keyword evidence="4" id="KW-0560">Oxidoreductase</keyword>
<dbReference type="SUPFAM" id="SSF140959">
    <property type="entry name" value="Indolic compounds 2,3-dioxygenase-like"/>
    <property type="match status" value="1"/>
</dbReference>
<comment type="caution">
    <text evidence="6">The sequence shown here is derived from an EMBL/GenBank/DDBJ whole genome shotgun (WGS) entry which is preliminary data.</text>
</comment>
<dbReference type="InterPro" id="IPR000898">
    <property type="entry name" value="Indolamine_dOase"/>
</dbReference>
<protein>
    <recommendedName>
        <fullName evidence="4">Indoleamine 2,3-dioxygenase</fullName>
        <ecNumber evidence="4">1.13.11.52</ecNumber>
    </recommendedName>
</protein>
<dbReference type="PROSITE" id="PS00876">
    <property type="entry name" value="IDO_1"/>
    <property type="match status" value="1"/>
</dbReference>
<evidence type="ECO:0000256" key="3">
    <source>
        <dbReference type="ARBA" id="ARBA00023004"/>
    </source>
</evidence>